<name>A0ABW1B8W1_9ACTN</name>
<evidence type="ECO:0000313" key="1">
    <source>
        <dbReference type="EMBL" id="MFC5809607.1"/>
    </source>
</evidence>
<sequence>MGGAGYTSLRQLDRLSDRIRLHKQVDSRQVAIVEGATDERILARAFGKEKIVYFQAGTRSLALDAAKQLVGWGKDYFVCIVDRDFDDEVGREKEENPHLHPYENADLEAMLAVSRVGVDLIAELGSEGKIAARGGIPEIIAKLYEMVQPIATLRRANMENGWGLAFDKVDLVAKIDKKNMLLKVQSYCAALSDASEGSPGQAVLIEYANGARTVSAPSSCPRGSTPFFRGRDFLAILCAALCGYCGSKRPQAVDPESLAESLRLAGADYLRTSRWGKDLLSIIHLSE</sequence>
<accession>A0ABW1B8W1</accession>
<dbReference type="Proteomes" id="UP001596112">
    <property type="component" value="Unassembled WGS sequence"/>
</dbReference>
<dbReference type="EMBL" id="JBHSNZ010000012">
    <property type="protein sequence ID" value="MFC5809607.1"/>
    <property type="molecule type" value="Genomic_DNA"/>
</dbReference>
<proteinExistence type="predicted"/>
<dbReference type="RefSeq" id="WP_272172570.1">
    <property type="nucleotide sequence ID" value="NZ_JAQOSL010000058.1"/>
</dbReference>
<evidence type="ECO:0008006" key="3">
    <source>
        <dbReference type="Google" id="ProtNLM"/>
    </source>
</evidence>
<gene>
    <name evidence="1" type="ORF">ACFQGO_19170</name>
</gene>
<organism evidence="1 2">
    <name type="scientific">Streptomyces heilongjiangensis</name>
    <dbReference type="NCBI Taxonomy" id="945052"/>
    <lineage>
        <taxon>Bacteria</taxon>
        <taxon>Bacillati</taxon>
        <taxon>Actinomycetota</taxon>
        <taxon>Actinomycetes</taxon>
        <taxon>Kitasatosporales</taxon>
        <taxon>Streptomycetaceae</taxon>
        <taxon>Streptomyces</taxon>
    </lineage>
</organism>
<protein>
    <recommendedName>
        <fullName evidence="3">DUF4435 domain-containing protein</fullName>
    </recommendedName>
</protein>
<comment type="caution">
    <text evidence="1">The sequence shown here is derived from an EMBL/GenBank/DDBJ whole genome shotgun (WGS) entry which is preliminary data.</text>
</comment>
<keyword evidence="2" id="KW-1185">Reference proteome</keyword>
<evidence type="ECO:0000313" key="2">
    <source>
        <dbReference type="Proteomes" id="UP001596112"/>
    </source>
</evidence>
<reference evidence="2" key="1">
    <citation type="journal article" date="2019" name="Int. J. Syst. Evol. Microbiol.">
        <title>The Global Catalogue of Microorganisms (GCM) 10K type strain sequencing project: providing services to taxonomists for standard genome sequencing and annotation.</title>
        <authorList>
            <consortium name="The Broad Institute Genomics Platform"/>
            <consortium name="The Broad Institute Genome Sequencing Center for Infectious Disease"/>
            <person name="Wu L."/>
            <person name="Ma J."/>
        </authorList>
    </citation>
    <scope>NUCLEOTIDE SEQUENCE [LARGE SCALE GENOMIC DNA]</scope>
    <source>
        <strain evidence="2">JCM 9918</strain>
    </source>
</reference>